<keyword evidence="1" id="KW-0812">Transmembrane</keyword>
<keyword evidence="1" id="KW-1133">Transmembrane helix</keyword>
<feature type="transmembrane region" description="Helical" evidence="1">
    <location>
        <begin position="12"/>
        <end position="38"/>
    </location>
</feature>
<organism evidence="3 4">
    <name type="scientific">Abyssobacteria bacterium (strain SURF_5)</name>
    <dbReference type="NCBI Taxonomy" id="2093360"/>
    <lineage>
        <taxon>Bacteria</taxon>
        <taxon>Pseudomonadati</taxon>
        <taxon>Candidatus Hydrogenedentota</taxon>
        <taxon>Candidatus Abyssobacteria</taxon>
    </lineage>
</organism>
<proteinExistence type="predicted"/>
<reference evidence="3 4" key="1">
    <citation type="journal article" date="2017" name="ISME J.">
        <title>Energy and carbon metabolisms in a deep terrestrial subsurface fluid microbial community.</title>
        <authorList>
            <person name="Momper L."/>
            <person name="Jungbluth S.P."/>
            <person name="Lee M.D."/>
            <person name="Amend J.P."/>
        </authorList>
    </citation>
    <scope>NUCLEOTIDE SEQUENCE [LARGE SCALE GENOMIC DNA]</scope>
    <source>
        <strain evidence="3">SURF_5</strain>
    </source>
</reference>
<feature type="transmembrane region" description="Helical" evidence="1">
    <location>
        <begin position="105"/>
        <end position="124"/>
    </location>
</feature>
<evidence type="ECO:0000313" key="3">
    <source>
        <dbReference type="EMBL" id="RJP24125.1"/>
    </source>
</evidence>
<dbReference type="AlphaFoldDB" id="A0A3A4NZW4"/>
<evidence type="ECO:0000259" key="2">
    <source>
        <dbReference type="Pfam" id="PF14358"/>
    </source>
</evidence>
<keyword evidence="1" id="KW-0472">Membrane</keyword>
<name>A0A3A4NZW4_ABYX5</name>
<dbReference type="Proteomes" id="UP000265882">
    <property type="component" value="Unassembled WGS sequence"/>
</dbReference>
<dbReference type="Pfam" id="PF14358">
    <property type="entry name" value="DUF4405"/>
    <property type="match status" value="1"/>
</dbReference>
<protein>
    <submittedName>
        <fullName evidence="3">DUF4405 domain-containing protein</fullName>
    </submittedName>
</protein>
<evidence type="ECO:0000256" key="1">
    <source>
        <dbReference type="SAM" id="Phobius"/>
    </source>
</evidence>
<dbReference type="InterPro" id="IPR025517">
    <property type="entry name" value="DUF4405"/>
</dbReference>
<sequence>MRNLRMPDKSKINFLIDALMFLCMMAIAGLGFLMKYILPPGKERVLKYGNVELSLFGMDRHEWGAIHLYLAVSLLALLALHIVLHWKMIVNLFQKLIARAAARRVITPSFVAVSLLLLTAPFLVRPNIQPIGAAGNPGDACLVQVGGELEPCDGCGESGAGAGGRMLSGTMTLHEISQSYSMPIHFLKKSCGIPESTPNDATLAQLEQKYRLDTRKVEQIIQNYQDLSRRQGGRAAD</sequence>
<gene>
    <name evidence="3" type="ORF">C4520_04790</name>
</gene>
<accession>A0A3A4NZW4</accession>
<dbReference type="EMBL" id="QZKU01000040">
    <property type="protein sequence ID" value="RJP24125.1"/>
    <property type="molecule type" value="Genomic_DNA"/>
</dbReference>
<comment type="caution">
    <text evidence="3">The sequence shown here is derived from an EMBL/GenBank/DDBJ whole genome shotgun (WGS) entry which is preliminary data.</text>
</comment>
<feature type="transmembrane region" description="Helical" evidence="1">
    <location>
        <begin position="63"/>
        <end position="84"/>
    </location>
</feature>
<evidence type="ECO:0000313" key="4">
    <source>
        <dbReference type="Proteomes" id="UP000265882"/>
    </source>
</evidence>
<feature type="domain" description="Flavinylation-associated cytochrome" evidence="2">
    <location>
        <begin position="15"/>
        <end position="86"/>
    </location>
</feature>